<organism evidence="1 2">
    <name type="scientific">Datura stramonium</name>
    <name type="common">Jimsonweed</name>
    <name type="synonym">Common thornapple</name>
    <dbReference type="NCBI Taxonomy" id="4076"/>
    <lineage>
        <taxon>Eukaryota</taxon>
        <taxon>Viridiplantae</taxon>
        <taxon>Streptophyta</taxon>
        <taxon>Embryophyta</taxon>
        <taxon>Tracheophyta</taxon>
        <taxon>Spermatophyta</taxon>
        <taxon>Magnoliopsida</taxon>
        <taxon>eudicotyledons</taxon>
        <taxon>Gunneridae</taxon>
        <taxon>Pentapetalae</taxon>
        <taxon>asterids</taxon>
        <taxon>lamiids</taxon>
        <taxon>Solanales</taxon>
        <taxon>Solanaceae</taxon>
        <taxon>Solanoideae</taxon>
        <taxon>Datureae</taxon>
        <taxon>Datura</taxon>
    </lineage>
</organism>
<accession>A0ABS8S6S9</accession>
<comment type="caution">
    <text evidence="1">The sequence shown here is derived from an EMBL/GenBank/DDBJ whole genome shotgun (WGS) entry which is preliminary data.</text>
</comment>
<name>A0ABS8S6S9_DATST</name>
<dbReference type="Proteomes" id="UP000823775">
    <property type="component" value="Unassembled WGS sequence"/>
</dbReference>
<evidence type="ECO:0000313" key="1">
    <source>
        <dbReference type="EMBL" id="MCD7454825.1"/>
    </source>
</evidence>
<gene>
    <name evidence="1" type="ORF">HAX54_026168</name>
</gene>
<dbReference type="EMBL" id="JACEIK010000318">
    <property type="protein sequence ID" value="MCD7454825.1"/>
    <property type="molecule type" value="Genomic_DNA"/>
</dbReference>
<keyword evidence="2" id="KW-1185">Reference proteome</keyword>
<evidence type="ECO:0000313" key="2">
    <source>
        <dbReference type="Proteomes" id="UP000823775"/>
    </source>
</evidence>
<protein>
    <submittedName>
        <fullName evidence="1">Uncharacterized protein</fullName>
    </submittedName>
</protein>
<sequence length="112" mass="12482">MKGCCLFRALATLDYEGFSMRRHALRKESLFCKVKRNTPKAQAFPGEGIKGDADPFATWDQFYIFPMKPIPVESSGAGSLGFPLKSQLERGPRASTVLLCIAKTPYKTYQSL</sequence>
<reference evidence="1 2" key="1">
    <citation type="journal article" date="2021" name="BMC Genomics">
        <title>Datura genome reveals duplications of psychoactive alkaloid biosynthetic genes and high mutation rate following tissue culture.</title>
        <authorList>
            <person name="Rajewski A."/>
            <person name="Carter-House D."/>
            <person name="Stajich J."/>
            <person name="Litt A."/>
        </authorList>
    </citation>
    <scope>NUCLEOTIDE SEQUENCE [LARGE SCALE GENOMIC DNA]</scope>
    <source>
        <strain evidence="1">AR-01</strain>
    </source>
</reference>
<proteinExistence type="predicted"/>